<dbReference type="AlphaFoldDB" id="A0A1D8NU39"/>
<name>A0A1D8NU39_9BURK</name>
<dbReference type="RefSeq" id="WP_066093151.1">
    <property type="nucleotide sequence ID" value="NZ_CP017476.1"/>
</dbReference>
<sequence length="86" mass="10032">MPLKDHFLRRSLWRLWQPRRGLFWLMLAFNALSSGLAWWLHLAQPSGTLLVVVTLLALTNTLIGWWLLLILWREGADTNSGEKKHV</sequence>
<protein>
    <submittedName>
        <fullName evidence="2">Uncharacterized protein</fullName>
    </submittedName>
</protein>
<evidence type="ECO:0000313" key="3">
    <source>
        <dbReference type="Proteomes" id="UP000185680"/>
    </source>
</evidence>
<accession>A0A1D8NU39</accession>
<feature type="transmembrane region" description="Helical" evidence="1">
    <location>
        <begin position="47"/>
        <end position="72"/>
    </location>
</feature>
<evidence type="ECO:0000256" key="1">
    <source>
        <dbReference type="SAM" id="Phobius"/>
    </source>
</evidence>
<dbReference type="EMBL" id="CP017476">
    <property type="protein sequence ID" value="AOW12611.1"/>
    <property type="molecule type" value="Genomic_DNA"/>
</dbReference>
<keyword evidence="1" id="KW-0812">Transmembrane</keyword>
<dbReference type="Proteomes" id="UP000185680">
    <property type="component" value="Chromosome"/>
</dbReference>
<organism evidence="2 3">
    <name type="scientific">Hydrogenophaga crassostreae</name>
    <dbReference type="NCBI Taxonomy" id="1763535"/>
    <lineage>
        <taxon>Bacteria</taxon>
        <taxon>Pseudomonadati</taxon>
        <taxon>Pseudomonadota</taxon>
        <taxon>Betaproteobacteria</taxon>
        <taxon>Burkholderiales</taxon>
        <taxon>Comamonadaceae</taxon>
        <taxon>Hydrogenophaga</taxon>
    </lineage>
</organism>
<gene>
    <name evidence="2" type="ORF">LPB072_06885</name>
</gene>
<dbReference type="OrthoDB" id="8913723at2"/>
<keyword evidence="1" id="KW-0472">Membrane</keyword>
<evidence type="ECO:0000313" key="2">
    <source>
        <dbReference type="EMBL" id="AOW12611.1"/>
    </source>
</evidence>
<reference evidence="2 3" key="1">
    <citation type="submission" date="2016-10" db="EMBL/GenBank/DDBJ databases">
        <title>Hydorgenophaga sp. LPB0072 isolated from gastropod.</title>
        <authorList>
            <person name="Kim E."/>
            <person name="Yi H."/>
        </authorList>
    </citation>
    <scope>NUCLEOTIDE SEQUENCE [LARGE SCALE GENOMIC DNA]</scope>
    <source>
        <strain evidence="2 3">LPB0072</strain>
    </source>
</reference>
<dbReference type="KEGG" id="hyl:LPB072_06885"/>
<proteinExistence type="predicted"/>
<keyword evidence="1" id="KW-1133">Transmembrane helix</keyword>
<dbReference type="STRING" id="1763535.LPB072_06885"/>
<feature type="transmembrane region" description="Helical" evidence="1">
    <location>
        <begin position="21"/>
        <end position="41"/>
    </location>
</feature>